<dbReference type="PROSITE" id="PS51257">
    <property type="entry name" value="PROKAR_LIPOPROTEIN"/>
    <property type="match status" value="1"/>
</dbReference>
<reference evidence="1 2" key="1">
    <citation type="journal article" date="2014" name="Int. J. Syst. Evol. Microbiol.">
        <title>Carboxylicivirga gen. nov. in the family Marinilabiliaceae with two novel species, Carboxylicivirga mesophila sp. nov. and Carboxylicivirga taeanensis sp. nov., and reclassification of Cytophaga fermentans as Saccharicrinis fermentans gen. nov., comb. nov.</title>
        <authorList>
            <person name="Yang S.H."/>
            <person name="Seo H.S."/>
            <person name="Woo J.H."/>
            <person name="Oh H.M."/>
            <person name="Jang H."/>
            <person name="Lee J.H."/>
            <person name="Kim S.J."/>
            <person name="Kwon K.K."/>
        </authorList>
    </citation>
    <scope>NUCLEOTIDE SEQUENCE [LARGE SCALE GENOMIC DNA]</scope>
    <source>
        <strain evidence="1 2">JCM 18290</strain>
    </source>
</reference>
<comment type="caution">
    <text evidence="1">The sequence shown here is derived from an EMBL/GenBank/DDBJ whole genome shotgun (WGS) entry which is preliminary data.</text>
</comment>
<dbReference type="Proteomes" id="UP000721861">
    <property type="component" value="Unassembled WGS sequence"/>
</dbReference>
<name>A0ABS5K476_9BACT</name>
<dbReference type="Gene3D" id="2.40.10.10">
    <property type="entry name" value="Trypsin-like serine proteases"/>
    <property type="match status" value="1"/>
</dbReference>
<keyword evidence="2" id="KW-1185">Reference proteome</keyword>
<evidence type="ECO:0000313" key="2">
    <source>
        <dbReference type="Proteomes" id="UP000721861"/>
    </source>
</evidence>
<protein>
    <submittedName>
        <fullName evidence="1">Trypsin-like peptidase domain-containing protein</fullName>
    </submittedName>
</protein>
<gene>
    <name evidence="1" type="ORF">KEM09_00340</name>
</gene>
<dbReference type="EMBL" id="JAGUCN010000001">
    <property type="protein sequence ID" value="MBS2209831.1"/>
    <property type="molecule type" value="Genomic_DNA"/>
</dbReference>
<sequence>MKHLVLILVGITLLFGCRNSSQVVKEPWIEKPVASWPDFALTNQISFTDTSYSDIANSFLVNTGYDTIGVSCKHLFMVFENQLGLSSIDLGTKFNYWTMYPKNHKEKTVTIKQLINKDPNEQIGQFNTLKIRDWIIFELEDNSNQLYPLKIRYSPVKSNETVYAVGWGLKQKDNSKPALIKLQCVKNLGDYFYIKPFKTDTHPAGRSGSPVIDKNGYLVGIVSGQEGNLGVIGGVKYLTTMLDQYGIKHRKPGH</sequence>
<dbReference type="InterPro" id="IPR009003">
    <property type="entry name" value="Peptidase_S1_PA"/>
</dbReference>
<evidence type="ECO:0000313" key="1">
    <source>
        <dbReference type="EMBL" id="MBS2209831.1"/>
    </source>
</evidence>
<dbReference type="RefSeq" id="WP_212223664.1">
    <property type="nucleotide sequence ID" value="NZ_JAGUCN010000001.1"/>
</dbReference>
<organism evidence="1 2">
    <name type="scientific">Carboxylicivirga mesophila</name>
    <dbReference type="NCBI Taxonomy" id="1166478"/>
    <lineage>
        <taxon>Bacteria</taxon>
        <taxon>Pseudomonadati</taxon>
        <taxon>Bacteroidota</taxon>
        <taxon>Bacteroidia</taxon>
        <taxon>Marinilabiliales</taxon>
        <taxon>Marinilabiliaceae</taxon>
        <taxon>Carboxylicivirga</taxon>
    </lineage>
</organism>
<dbReference type="SUPFAM" id="SSF50494">
    <property type="entry name" value="Trypsin-like serine proteases"/>
    <property type="match status" value="1"/>
</dbReference>
<accession>A0ABS5K476</accession>
<dbReference type="Pfam" id="PF13365">
    <property type="entry name" value="Trypsin_2"/>
    <property type="match status" value="1"/>
</dbReference>
<dbReference type="InterPro" id="IPR043504">
    <property type="entry name" value="Peptidase_S1_PA_chymotrypsin"/>
</dbReference>
<proteinExistence type="predicted"/>